<comment type="caution">
    <text evidence="3">The sequence shown here is derived from an EMBL/GenBank/DDBJ whole genome shotgun (WGS) entry which is preliminary data.</text>
</comment>
<dbReference type="VEuPathDB" id="FungiDB:LCOR_10787.1"/>
<dbReference type="Gene3D" id="2.60.40.640">
    <property type="match status" value="1"/>
</dbReference>
<dbReference type="InterPro" id="IPR011022">
    <property type="entry name" value="Arrestin_C-like"/>
</dbReference>
<proteinExistence type="predicted"/>
<dbReference type="PANTHER" id="PTHR11188">
    <property type="entry name" value="ARRESTIN DOMAIN CONTAINING PROTEIN"/>
    <property type="match status" value="1"/>
</dbReference>
<dbReference type="InterPro" id="IPR050357">
    <property type="entry name" value="Arrestin_domain-protein"/>
</dbReference>
<evidence type="ECO:0000313" key="4">
    <source>
        <dbReference type="Proteomes" id="UP000027586"/>
    </source>
</evidence>
<dbReference type="InterPro" id="IPR014752">
    <property type="entry name" value="Arrestin-like_C"/>
</dbReference>
<dbReference type="GO" id="GO:0070086">
    <property type="term" value="P:ubiquitin-dependent endocytosis"/>
    <property type="evidence" value="ECO:0007669"/>
    <property type="project" value="TreeGrafter"/>
</dbReference>
<feature type="domain" description="Arrestin C-terminal-like" evidence="2">
    <location>
        <begin position="271"/>
        <end position="527"/>
    </location>
</feature>
<dbReference type="GO" id="GO:0030674">
    <property type="term" value="F:protein-macromolecule adaptor activity"/>
    <property type="evidence" value="ECO:0007669"/>
    <property type="project" value="TreeGrafter"/>
</dbReference>
<dbReference type="AlphaFoldDB" id="A0A068SFD7"/>
<evidence type="ECO:0000259" key="2">
    <source>
        <dbReference type="SMART" id="SM01017"/>
    </source>
</evidence>
<dbReference type="GO" id="GO:0031625">
    <property type="term" value="F:ubiquitin protein ligase binding"/>
    <property type="evidence" value="ECO:0007669"/>
    <property type="project" value="TreeGrafter"/>
</dbReference>
<dbReference type="PANTHER" id="PTHR11188:SF17">
    <property type="entry name" value="FI21816P1"/>
    <property type="match status" value="1"/>
</dbReference>
<dbReference type="SMART" id="SM01017">
    <property type="entry name" value="Arrestin_C"/>
    <property type="match status" value="1"/>
</dbReference>
<organism evidence="3 4">
    <name type="scientific">Lichtheimia corymbifera JMRC:FSU:9682</name>
    <dbReference type="NCBI Taxonomy" id="1263082"/>
    <lineage>
        <taxon>Eukaryota</taxon>
        <taxon>Fungi</taxon>
        <taxon>Fungi incertae sedis</taxon>
        <taxon>Mucoromycota</taxon>
        <taxon>Mucoromycotina</taxon>
        <taxon>Mucoromycetes</taxon>
        <taxon>Mucorales</taxon>
        <taxon>Lichtheimiaceae</taxon>
        <taxon>Lichtheimia</taxon>
    </lineage>
</organism>
<reference evidence="3" key="1">
    <citation type="submission" date="2013-08" db="EMBL/GenBank/DDBJ databases">
        <title>Gene expansion shapes genome architecture in the human pathogen Lichtheimia corymbifera: an evolutionary genomics analysis in the ancient terrestrial Mucorales (Mucoromycotina).</title>
        <authorList>
            <person name="Schwartze V.U."/>
            <person name="Winter S."/>
            <person name="Shelest E."/>
            <person name="Marcet-Houben M."/>
            <person name="Horn F."/>
            <person name="Wehner S."/>
            <person name="Hoffmann K."/>
            <person name="Riege K."/>
            <person name="Sammeth M."/>
            <person name="Nowrousian M."/>
            <person name="Valiante V."/>
            <person name="Linde J."/>
            <person name="Jacobsen I.D."/>
            <person name="Marz M."/>
            <person name="Brakhage A.A."/>
            <person name="Gabaldon T."/>
            <person name="Bocker S."/>
            <person name="Voigt K."/>
        </authorList>
    </citation>
    <scope>NUCLEOTIDE SEQUENCE [LARGE SCALE GENOMIC DNA]</scope>
    <source>
        <strain evidence="3">FSU 9682</strain>
    </source>
</reference>
<dbReference type="GO" id="GO:0005886">
    <property type="term" value="C:plasma membrane"/>
    <property type="evidence" value="ECO:0007669"/>
    <property type="project" value="TreeGrafter"/>
</dbReference>
<protein>
    <recommendedName>
        <fullName evidence="2">Arrestin C-terminal-like domain-containing protein</fullName>
    </recommendedName>
</protein>
<evidence type="ECO:0000256" key="1">
    <source>
        <dbReference type="SAM" id="MobiDB-lite"/>
    </source>
</evidence>
<dbReference type="Proteomes" id="UP000027586">
    <property type="component" value="Unassembled WGS sequence"/>
</dbReference>
<feature type="region of interest" description="Disordered" evidence="1">
    <location>
        <begin position="605"/>
        <end position="642"/>
    </location>
</feature>
<accession>A0A068SFD7</accession>
<dbReference type="OrthoDB" id="2238745at2759"/>
<feature type="compositionally biased region" description="Low complexity" evidence="1">
    <location>
        <begin position="612"/>
        <end position="628"/>
    </location>
</feature>
<keyword evidence="4" id="KW-1185">Reference proteome</keyword>
<gene>
    <name evidence="3" type="ORF">LCOR_10787.1</name>
</gene>
<name>A0A068SFD7_9FUNG</name>
<sequence length="642" mass="72100">MSAIPQRNRLFRLILDEPVIYLGDTMGTSMVRGEVMVNFEQQTRIHGPIQLVFSGTQTVYPWKAIMRKPSKPVKTNLHRIELSLLPPNGQGMMPPGVQRFPFEFPIPGYLPTTLSIPDRLEIGYTVTATLRRSPLGGSDNHTSSWLDWTSFSNKSTLTASVCLQVVRAIESIPSMLGVGLLQQQQQQQELTVHFNQHASSASSSNNSSQNRMVLDRYFDLTRRGSVDNLLMNGDYNTSRPVSLSLDEQHDQLAYSMAGRSINNWNKPMKENEAGVRYELGIDRTAIAIGTSLGVHVHLEPQQQDIKIRSITARITETRDYTISMPSNSNSKGSTKDRVCKDTETLTMILKWAYGYPCDDSPRNSSGSDCDDGASKGKMAIQAAKQATTVLSGKYRHPCIVNNQEERDNTPNETQQVPLSDQEGYHSDMFEKYPLSSSSPPDQTDHITQGKLLNLKFLNEKVHVGEYFDGWFVMPVPSCEHMLRPTMAHNSITISHWLYLDVVLDCSSDKKTRKLTLGTPMRLLDCRLTLGASDDHTGDKQMILPPPPSYDEAVCGSRNKINENNNDENTTVANSDHFWIQRWPITQDSVWGTTCSTQCPCKARTNNSPTTKQQNNQPSQQISIQQPSSRWQPEWGAPPTYTR</sequence>
<evidence type="ECO:0000313" key="3">
    <source>
        <dbReference type="EMBL" id="CDH59986.1"/>
    </source>
</evidence>
<dbReference type="GO" id="GO:0005829">
    <property type="term" value="C:cytosol"/>
    <property type="evidence" value="ECO:0007669"/>
    <property type="project" value="TreeGrafter"/>
</dbReference>
<dbReference type="EMBL" id="CBTN010000079">
    <property type="protein sequence ID" value="CDH59986.1"/>
    <property type="molecule type" value="Genomic_DNA"/>
</dbReference>